<evidence type="ECO:0000259" key="2">
    <source>
        <dbReference type="Pfam" id="PF06742"/>
    </source>
</evidence>
<keyword evidence="1" id="KW-0472">Membrane</keyword>
<gene>
    <name evidence="3" type="ORF">CVT23_14650</name>
</gene>
<evidence type="ECO:0000256" key="1">
    <source>
        <dbReference type="SAM" id="Phobius"/>
    </source>
</evidence>
<proteinExistence type="predicted"/>
<protein>
    <recommendedName>
        <fullName evidence="2">DUF1214 domain-containing protein</fullName>
    </recommendedName>
</protein>
<keyword evidence="1" id="KW-1133">Transmembrane helix</keyword>
<feature type="domain" description="DUF1214" evidence="2">
    <location>
        <begin position="108"/>
        <end position="208"/>
    </location>
</feature>
<dbReference type="Pfam" id="PF06742">
    <property type="entry name" value="DUF1214"/>
    <property type="match status" value="1"/>
</dbReference>
<dbReference type="PANTHER" id="PTHR36509">
    <property type="entry name" value="BLL3101 PROTEIN"/>
    <property type="match status" value="1"/>
</dbReference>
<dbReference type="OrthoDB" id="7837485at2"/>
<dbReference type="InterPro" id="IPR010621">
    <property type="entry name" value="DUF1214"/>
</dbReference>
<keyword evidence="4" id="KW-1185">Reference proteome</keyword>
<dbReference type="AlphaFoldDB" id="A0A2M9FZI8"/>
<dbReference type="InterPro" id="IPR012038">
    <property type="entry name" value="UCP009471"/>
</dbReference>
<comment type="caution">
    <text evidence="3">The sequence shown here is derived from an EMBL/GenBank/DDBJ whole genome shotgun (WGS) entry which is preliminary data.</text>
</comment>
<sequence>MSGIWVRPSCPRAAGPSASWRSSWRGKCHEGAGMNFDWSRVVFVLSVLMVSSVLGVGSALYAVRTVAEVESFHNGPWRTHATYGEESPTPWLRTAQAMTGLFALPRAQALYFTADTDSRGQPLVEECLYHLTGRPPAGEWWSLALYGRDQFLVADPGRGGAVDAGTVQLRGDGRIEITVGGPPGAANRLAVEGAGGFFSLTLRIHGPDETVWRRLDEAPLFAIDRGACR</sequence>
<dbReference type="SUPFAM" id="SSF160935">
    <property type="entry name" value="VPA0735-like"/>
    <property type="match status" value="1"/>
</dbReference>
<dbReference type="Proteomes" id="UP000229498">
    <property type="component" value="Unassembled WGS sequence"/>
</dbReference>
<evidence type="ECO:0000313" key="3">
    <source>
        <dbReference type="EMBL" id="PJK28870.1"/>
    </source>
</evidence>
<reference evidence="3 4" key="1">
    <citation type="submission" date="2017-11" db="EMBL/GenBank/DDBJ databases">
        <title>Draft genome sequence of Rhizobiales bacterium SY3-13.</title>
        <authorList>
            <person name="Sun C."/>
        </authorList>
    </citation>
    <scope>NUCLEOTIDE SEQUENCE [LARGE SCALE GENOMIC DNA]</scope>
    <source>
        <strain evidence="3 4">SY3-13</strain>
    </source>
</reference>
<keyword evidence="1" id="KW-0812">Transmembrane</keyword>
<name>A0A2M9FZI8_9PROT</name>
<accession>A0A2M9FZI8</accession>
<evidence type="ECO:0000313" key="4">
    <source>
        <dbReference type="Proteomes" id="UP000229498"/>
    </source>
</evidence>
<dbReference type="PANTHER" id="PTHR36509:SF2">
    <property type="entry name" value="BLL3101 PROTEIN"/>
    <property type="match status" value="1"/>
</dbReference>
<dbReference type="InterPro" id="IPR037049">
    <property type="entry name" value="DUF1214_C_sf"/>
</dbReference>
<feature type="transmembrane region" description="Helical" evidence="1">
    <location>
        <begin position="41"/>
        <end position="63"/>
    </location>
</feature>
<dbReference type="EMBL" id="PHIG01000038">
    <property type="protein sequence ID" value="PJK28870.1"/>
    <property type="molecule type" value="Genomic_DNA"/>
</dbReference>
<dbReference type="PIRSF" id="PIRSF009471">
    <property type="entry name" value="UCP009471"/>
    <property type="match status" value="1"/>
</dbReference>
<organism evidence="3 4">
    <name type="scientific">Minwuia thermotolerans</name>
    <dbReference type="NCBI Taxonomy" id="2056226"/>
    <lineage>
        <taxon>Bacteria</taxon>
        <taxon>Pseudomonadati</taxon>
        <taxon>Pseudomonadota</taxon>
        <taxon>Alphaproteobacteria</taxon>
        <taxon>Minwuiales</taxon>
        <taxon>Minwuiaceae</taxon>
        <taxon>Minwuia</taxon>
    </lineage>
</organism>
<dbReference type="Gene3D" id="2.60.120.600">
    <property type="entry name" value="Domain of unknown function DUF1214, C-terminal domain"/>
    <property type="match status" value="1"/>
</dbReference>